<dbReference type="InterPro" id="IPR002052">
    <property type="entry name" value="DNA_methylase_N6_adenine_CS"/>
</dbReference>
<dbReference type="Pfam" id="PF02086">
    <property type="entry name" value="MethyltransfD12"/>
    <property type="match status" value="1"/>
</dbReference>
<evidence type="ECO:0000256" key="3">
    <source>
        <dbReference type="ARBA" id="ARBA00022679"/>
    </source>
</evidence>
<dbReference type="GO" id="GO:0006260">
    <property type="term" value="P:DNA replication"/>
    <property type="evidence" value="ECO:0007669"/>
    <property type="project" value="UniProtKB-KW"/>
</dbReference>
<dbReference type="EMBL" id="CP095328">
    <property type="protein sequence ID" value="XAG42437.1"/>
    <property type="molecule type" value="Genomic_DNA"/>
</dbReference>
<feature type="binding site" evidence="8">
    <location>
        <position position="14"/>
    </location>
    <ligand>
        <name>S-adenosyl-L-methionine</name>
        <dbReference type="ChEBI" id="CHEBI:59789"/>
    </ligand>
</feature>
<dbReference type="PANTHER" id="PTHR30481">
    <property type="entry name" value="DNA ADENINE METHYLASE"/>
    <property type="match status" value="1"/>
</dbReference>
<dbReference type="GO" id="GO:0009307">
    <property type="term" value="P:DNA restriction-modification system"/>
    <property type="evidence" value="ECO:0007669"/>
    <property type="project" value="InterPro"/>
</dbReference>
<accession>A0AAU6TB51</accession>
<feature type="binding site" evidence="8">
    <location>
        <position position="181"/>
    </location>
    <ligand>
        <name>S-adenosyl-L-methionine</name>
        <dbReference type="ChEBI" id="CHEBI:59789"/>
    </ligand>
</feature>
<gene>
    <name evidence="10" type="ORF">MRK42_05440</name>
</gene>
<reference evidence="10" key="1">
    <citation type="submission" date="2022-03" db="EMBL/GenBank/DDBJ databases">
        <title>Sea Food Isolates.</title>
        <authorList>
            <person name="Li C."/>
        </authorList>
    </citation>
    <scope>NUCLEOTIDE SEQUENCE</scope>
    <source>
        <strain evidence="10">19NY04SH05-1</strain>
    </source>
</reference>
<dbReference type="GO" id="GO:0009007">
    <property type="term" value="F:site-specific DNA-methyltransferase (adenine-specific) activity"/>
    <property type="evidence" value="ECO:0007669"/>
    <property type="project" value="UniProtKB-UniRule"/>
</dbReference>
<evidence type="ECO:0000256" key="8">
    <source>
        <dbReference type="PIRSR" id="PIRSR000398-1"/>
    </source>
</evidence>
<keyword evidence="5" id="KW-0235">DNA replication</keyword>
<evidence type="ECO:0000256" key="5">
    <source>
        <dbReference type="ARBA" id="ARBA00022705"/>
    </source>
</evidence>
<keyword evidence="2 9" id="KW-0489">Methyltransferase</keyword>
<dbReference type="GO" id="GO:0043565">
    <property type="term" value="F:sequence-specific DNA binding"/>
    <property type="evidence" value="ECO:0007669"/>
    <property type="project" value="TreeGrafter"/>
</dbReference>
<feature type="binding site" evidence="8">
    <location>
        <position position="10"/>
    </location>
    <ligand>
        <name>S-adenosyl-L-methionine</name>
        <dbReference type="ChEBI" id="CHEBI:59789"/>
    </ligand>
</feature>
<dbReference type="GO" id="GO:0006298">
    <property type="term" value="P:mismatch repair"/>
    <property type="evidence" value="ECO:0007669"/>
    <property type="project" value="TreeGrafter"/>
</dbReference>
<dbReference type="InterPro" id="IPR012263">
    <property type="entry name" value="M_m6A_EcoRV"/>
</dbReference>
<dbReference type="InterPro" id="IPR012327">
    <property type="entry name" value="MeTrfase_D12"/>
</dbReference>
<keyword evidence="6" id="KW-0238">DNA-binding</keyword>
<evidence type="ECO:0000256" key="4">
    <source>
        <dbReference type="ARBA" id="ARBA00022691"/>
    </source>
</evidence>
<feature type="binding site" evidence="8">
    <location>
        <position position="54"/>
    </location>
    <ligand>
        <name>S-adenosyl-L-methionine</name>
        <dbReference type="ChEBI" id="CHEBI:59789"/>
    </ligand>
</feature>
<dbReference type="GO" id="GO:0032259">
    <property type="term" value="P:methylation"/>
    <property type="evidence" value="ECO:0007669"/>
    <property type="project" value="UniProtKB-KW"/>
</dbReference>
<organism evidence="10">
    <name type="scientific">Aeromonas sp. 19NY04SH05-1</name>
    <dbReference type="NCBI Taxonomy" id="2920537"/>
    <lineage>
        <taxon>Bacteria</taxon>
        <taxon>Pseudomonadati</taxon>
        <taxon>Pseudomonadota</taxon>
        <taxon>Gammaproteobacteria</taxon>
        <taxon>Aeromonadales</taxon>
        <taxon>Aeromonadaceae</taxon>
        <taxon>Aeromonas</taxon>
    </lineage>
</organism>
<evidence type="ECO:0000256" key="7">
    <source>
        <dbReference type="ARBA" id="ARBA00047942"/>
    </source>
</evidence>
<dbReference type="PIRSF" id="PIRSF000398">
    <property type="entry name" value="M_m6A_EcoRV"/>
    <property type="match status" value="1"/>
</dbReference>
<comment type="similarity">
    <text evidence="1 9">Belongs to the N(4)/N(6)-methyltransferase family.</text>
</comment>
<dbReference type="GO" id="GO:1904047">
    <property type="term" value="F:S-adenosyl-L-methionine binding"/>
    <property type="evidence" value="ECO:0007669"/>
    <property type="project" value="TreeGrafter"/>
</dbReference>
<dbReference type="Gene3D" id="3.40.50.150">
    <property type="entry name" value="Vaccinia Virus protein VP39"/>
    <property type="match status" value="1"/>
</dbReference>
<evidence type="ECO:0000313" key="10">
    <source>
        <dbReference type="EMBL" id="XAG42437.1"/>
    </source>
</evidence>
<comment type="catalytic activity">
    <reaction evidence="7 9">
        <text>a 2'-deoxyadenosine in DNA + S-adenosyl-L-methionine = an N(6)-methyl-2'-deoxyadenosine in DNA + S-adenosyl-L-homocysteine + H(+)</text>
        <dbReference type="Rhea" id="RHEA:15197"/>
        <dbReference type="Rhea" id="RHEA-COMP:12418"/>
        <dbReference type="Rhea" id="RHEA-COMP:12419"/>
        <dbReference type="ChEBI" id="CHEBI:15378"/>
        <dbReference type="ChEBI" id="CHEBI:57856"/>
        <dbReference type="ChEBI" id="CHEBI:59789"/>
        <dbReference type="ChEBI" id="CHEBI:90615"/>
        <dbReference type="ChEBI" id="CHEBI:90616"/>
        <dbReference type="EC" id="2.1.1.72"/>
    </reaction>
</comment>
<dbReference type="PRINTS" id="PR00505">
    <property type="entry name" value="D12N6MTFRASE"/>
</dbReference>
<dbReference type="Gene3D" id="1.10.1020.10">
    <property type="entry name" value="Adenine-specific Methyltransferase, Domain 2"/>
    <property type="match status" value="1"/>
</dbReference>
<dbReference type="NCBIfam" id="TIGR00571">
    <property type="entry name" value="dam"/>
    <property type="match status" value="1"/>
</dbReference>
<name>A0AAU6TB51_9GAMM</name>
<dbReference type="REBASE" id="845328">
    <property type="entry name" value="M.Asp51DamP"/>
</dbReference>
<dbReference type="AlphaFoldDB" id="A0AAU6TB51"/>
<evidence type="ECO:0000256" key="9">
    <source>
        <dbReference type="RuleBase" id="RU361257"/>
    </source>
</evidence>
<sequence length="290" mass="32930">MKKTRAFLKWAGGKYSLVEEIAERLPAGRVLLEPFVGAGSVFLNTDYDAYVLNDINPDLISLYNHLKLTPDNFIDEARKLFVTEHNHKAAYYRLRTQFNHTEDTFERALLFLFLNRHGFNGLCRYNKKGGFNVPFGSYKKPYFPEKELWAFAEKAQKATFICESYADAIKRAEEDWVIYCDPPYAPLSTTASFTTYAAGGFTLDDQAVLARLARHTAAHKGVPVLISNHDIELTRELYRGARLDEILVKRTISRNGGTRNKVAELLALYPPGIEPEQGHYPSDSELLPLS</sequence>
<dbReference type="PANTHER" id="PTHR30481:SF3">
    <property type="entry name" value="DNA ADENINE METHYLASE"/>
    <property type="match status" value="1"/>
</dbReference>
<keyword evidence="3 9" id="KW-0808">Transferase</keyword>
<dbReference type="InterPro" id="IPR029063">
    <property type="entry name" value="SAM-dependent_MTases_sf"/>
</dbReference>
<evidence type="ECO:0000256" key="2">
    <source>
        <dbReference type="ARBA" id="ARBA00022603"/>
    </source>
</evidence>
<dbReference type="FunFam" id="1.10.1020.10:FF:000001">
    <property type="entry name" value="Site-specific DNA-methyltransferase (adenine-specific)"/>
    <property type="match status" value="1"/>
</dbReference>
<evidence type="ECO:0000256" key="1">
    <source>
        <dbReference type="ARBA" id="ARBA00006594"/>
    </source>
</evidence>
<dbReference type="SUPFAM" id="SSF53335">
    <property type="entry name" value="S-adenosyl-L-methionine-dependent methyltransferases"/>
    <property type="match status" value="1"/>
</dbReference>
<keyword evidence="4 9" id="KW-0949">S-adenosyl-L-methionine</keyword>
<proteinExistence type="inferred from homology"/>
<protein>
    <recommendedName>
        <fullName evidence="9">Site-specific DNA-methyltransferase (adenine-specific)</fullName>
        <ecNumber evidence="9">2.1.1.72</ecNumber>
    </recommendedName>
</protein>
<dbReference type="InterPro" id="IPR023095">
    <property type="entry name" value="Ade_MeTrfase_dom_2"/>
</dbReference>
<dbReference type="RefSeq" id="WP_338611884.1">
    <property type="nucleotide sequence ID" value="NZ_CP095328.1"/>
</dbReference>
<evidence type="ECO:0000256" key="6">
    <source>
        <dbReference type="ARBA" id="ARBA00023125"/>
    </source>
</evidence>
<dbReference type="PROSITE" id="PS00092">
    <property type="entry name" value="N6_MTASE"/>
    <property type="match status" value="1"/>
</dbReference>
<dbReference type="EC" id="2.1.1.72" evidence="9"/>